<reference evidence="16 17" key="1">
    <citation type="journal article" date="2016" name="Nat. Commun.">
        <title>Thousands of microbial genomes shed light on interconnected biogeochemical processes in an aquifer system.</title>
        <authorList>
            <person name="Anantharaman K."/>
            <person name="Brown C.T."/>
            <person name="Hug L.A."/>
            <person name="Sharon I."/>
            <person name="Castelle C.J."/>
            <person name="Probst A.J."/>
            <person name="Thomas B.C."/>
            <person name="Singh A."/>
            <person name="Wilkins M.J."/>
            <person name="Karaoz U."/>
            <person name="Brodie E.L."/>
            <person name="Williams K.H."/>
            <person name="Hubbard S.S."/>
            <person name="Banfield J.F."/>
        </authorList>
    </citation>
    <scope>NUCLEOTIDE SEQUENCE [LARGE SCALE GENOMIC DNA]</scope>
</reference>
<dbReference type="InterPro" id="IPR035901">
    <property type="entry name" value="GIY-YIG_endonuc_sf"/>
</dbReference>
<dbReference type="InterPro" id="IPR000305">
    <property type="entry name" value="GIY-YIG_endonuc"/>
</dbReference>
<dbReference type="STRING" id="1802165.A3F94_02140"/>
<dbReference type="EMBL" id="MHOK01000024">
    <property type="protein sequence ID" value="OGZ61350.1"/>
    <property type="molecule type" value="Genomic_DNA"/>
</dbReference>
<comment type="subcellular location">
    <subcellularLocation>
        <location evidence="2">Cytoplasm</location>
    </subcellularLocation>
</comment>
<dbReference type="Gene3D" id="3.40.1280.10">
    <property type="match status" value="2"/>
</dbReference>
<keyword evidence="7" id="KW-0963">Cytoplasm</keyword>
<dbReference type="AlphaFoldDB" id="A0A1G2HGF6"/>
<feature type="domain" description="GIY-YIG" evidence="15">
    <location>
        <begin position="57"/>
        <end position="132"/>
    </location>
</feature>
<dbReference type="Pfam" id="PF01746">
    <property type="entry name" value="tRNA_m1G_MT"/>
    <property type="match status" value="2"/>
</dbReference>
<evidence type="ECO:0000256" key="2">
    <source>
        <dbReference type="ARBA" id="ARBA00004496"/>
    </source>
</evidence>
<dbReference type="InterPro" id="IPR016009">
    <property type="entry name" value="tRNA_MeTrfase_TRMD/TRM10"/>
</dbReference>
<dbReference type="GO" id="GO:0052906">
    <property type="term" value="F:tRNA (guanine(37)-N1)-methyltransferase activity"/>
    <property type="evidence" value="ECO:0007669"/>
    <property type="project" value="UniProtKB-EC"/>
</dbReference>
<dbReference type="InterPro" id="IPR029028">
    <property type="entry name" value="Alpha/beta_knot_MTases"/>
</dbReference>
<comment type="similarity">
    <text evidence="3">Belongs to the RNA methyltransferase TrmD family.</text>
</comment>
<comment type="catalytic activity">
    <reaction evidence="14">
        <text>guanosine(37) in tRNA + S-adenosyl-L-methionine = N(1)-methylguanosine(37) in tRNA + S-adenosyl-L-homocysteine + H(+)</text>
        <dbReference type="Rhea" id="RHEA:36899"/>
        <dbReference type="Rhea" id="RHEA-COMP:10145"/>
        <dbReference type="Rhea" id="RHEA-COMP:10147"/>
        <dbReference type="ChEBI" id="CHEBI:15378"/>
        <dbReference type="ChEBI" id="CHEBI:57856"/>
        <dbReference type="ChEBI" id="CHEBI:59789"/>
        <dbReference type="ChEBI" id="CHEBI:73542"/>
        <dbReference type="ChEBI" id="CHEBI:74269"/>
        <dbReference type="EC" id="2.1.1.228"/>
    </reaction>
</comment>
<dbReference type="SUPFAM" id="SSF82771">
    <property type="entry name" value="GIY-YIG endonuclease"/>
    <property type="match status" value="1"/>
</dbReference>
<evidence type="ECO:0000313" key="17">
    <source>
        <dbReference type="Proteomes" id="UP000176770"/>
    </source>
</evidence>
<dbReference type="Gene3D" id="1.10.1270.20">
    <property type="entry name" value="tRNA(m1g37)methyltransferase, domain 2"/>
    <property type="match status" value="1"/>
</dbReference>
<evidence type="ECO:0000256" key="4">
    <source>
        <dbReference type="ARBA" id="ARBA00011738"/>
    </source>
</evidence>
<organism evidence="16 17">
    <name type="scientific">Candidatus Spechtbacteria bacterium RIFCSPLOWO2_12_FULL_38_22</name>
    <dbReference type="NCBI Taxonomy" id="1802165"/>
    <lineage>
        <taxon>Bacteria</taxon>
        <taxon>Candidatus Spechtiibacteriota</taxon>
    </lineage>
</organism>
<keyword evidence="9" id="KW-0808">Transferase</keyword>
<protein>
    <recommendedName>
        <fullName evidence="6">tRNA (guanine-N(1)-)-methyltransferase</fullName>
        <ecNumber evidence="5">2.1.1.228</ecNumber>
    </recommendedName>
    <alternativeName>
        <fullName evidence="12">M1G-methyltransferase</fullName>
    </alternativeName>
    <alternativeName>
        <fullName evidence="13">tRNA [GM37] methyltransferase</fullName>
    </alternativeName>
</protein>
<comment type="subunit">
    <text evidence="4">Homodimer.</text>
</comment>
<sequence>MSNKPKIIFDVLTIFPEMFPSYFGGSILGKAQEAGYIKINVHNLRDFAQGLPAPRPGTYFVYAILCDNEDIYIGQTGNLELRWRRHIEGTAAQHTKKHKPKQLIHYEIYDSREKAVEREKWLKTGFGRKWLKKEWKAGRTRQAGKHKITDDMAYGGISGMVMKVEPIYYAVEALKKKVRTRKRRIILLSAKGELLKQKKVRELGELKHIILIAGHYKGVDERVAKYIADEELSVGEYVITGGEVPAMLVVDAVSRMVSGVIGKDESKKGESFSSGVKYEHGVYTRPAEFSPKKGKAWKVPDVLLSGHHKEIASWRDANRETTSIKKRGRHGG</sequence>
<dbReference type="InterPro" id="IPR023148">
    <property type="entry name" value="tRNA_m1G_MeTrfase_C_sf"/>
</dbReference>
<evidence type="ECO:0000259" key="15">
    <source>
        <dbReference type="PROSITE" id="PS50164"/>
    </source>
</evidence>
<dbReference type="PANTHER" id="PTHR46417">
    <property type="entry name" value="TRNA (GUANINE-N(1)-)-METHYLTRANSFERASE"/>
    <property type="match status" value="1"/>
</dbReference>
<dbReference type="InterPro" id="IPR002649">
    <property type="entry name" value="tRNA_m1G_MeTrfase_TrmD"/>
</dbReference>
<evidence type="ECO:0000256" key="13">
    <source>
        <dbReference type="ARBA" id="ARBA00033392"/>
    </source>
</evidence>
<dbReference type="PROSITE" id="PS50164">
    <property type="entry name" value="GIY_YIG"/>
    <property type="match status" value="1"/>
</dbReference>
<dbReference type="GO" id="GO:0002939">
    <property type="term" value="P:tRNA N1-guanine methylation"/>
    <property type="evidence" value="ECO:0007669"/>
    <property type="project" value="TreeGrafter"/>
</dbReference>
<dbReference type="GO" id="GO:0005829">
    <property type="term" value="C:cytosol"/>
    <property type="evidence" value="ECO:0007669"/>
    <property type="project" value="TreeGrafter"/>
</dbReference>
<dbReference type="SUPFAM" id="SSF75217">
    <property type="entry name" value="alpha/beta knot"/>
    <property type="match status" value="2"/>
</dbReference>
<comment type="function">
    <text evidence="1">Specifically methylates guanosine-37 in various tRNAs.</text>
</comment>
<evidence type="ECO:0000256" key="1">
    <source>
        <dbReference type="ARBA" id="ARBA00002634"/>
    </source>
</evidence>
<dbReference type="InterPro" id="IPR029026">
    <property type="entry name" value="tRNA_m1G_MTases_N"/>
</dbReference>
<evidence type="ECO:0000256" key="12">
    <source>
        <dbReference type="ARBA" id="ARBA00029736"/>
    </source>
</evidence>
<keyword evidence="10" id="KW-0949">S-adenosyl-L-methionine</keyword>
<evidence type="ECO:0000256" key="11">
    <source>
        <dbReference type="ARBA" id="ARBA00022694"/>
    </source>
</evidence>
<dbReference type="Pfam" id="PF01541">
    <property type="entry name" value="GIY-YIG"/>
    <property type="match status" value="1"/>
</dbReference>
<evidence type="ECO:0000256" key="7">
    <source>
        <dbReference type="ARBA" id="ARBA00022490"/>
    </source>
</evidence>
<comment type="caution">
    <text evidence="16">The sequence shown here is derived from an EMBL/GenBank/DDBJ whole genome shotgun (WGS) entry which is preliminary data.</text>
</comment>
<dbReference type="PANTHER" id="PTHR46417:SF1">
    <property type="entry name" value="TRNA (GUANINE-N(1)-)-METHYLTRANSFERASE"/>
    <property type="match status" value="1"/>
</dbReference>
<dbReference type="EC" id="2.1.1.228" evidence="5"/>
<evidence type="ECO:0000256" key="3">
    <source>
        <dbReference type="ARBA" id="ARBA00007630"/>
    </source>
</evidence>
<evidence type="ECO:0000256" key="10">
    <source>
        <dbReference type="ARBA" id="ARBA00022691"/>
    </source>
</evidence>
<dbReference type="Proteomes" id="UP000176770">
    <property type="component" value="Unassembled WGS sequence"/>
</dbReference>
<accession>A0A1G2HGF6</accession>
<proteinExistence type="inferred from homology"/>
<evidence type="ECO:0000256" key="9">
    <source>
        <dbReference type="ARBA" id="ARBA00022679"/>
    </source>
</evidence>
<keyword evidence="8" id="KW-0489">Methyltransferase</keyword>
<evidence type="ECO:0000256" key="5">
    <source>
        <dbReference type="ARBA" id="ARBA00012807"/>
    </source>
</evidence>
<keyword evidence="11" id="KW-0819">tRNA processing</keyword>
<evidence type="ECO:0000256" key="6">
    <source>
        <dbReference type="ARBA" id="ARBA00014679"/>
    </source>
</evidence>
<evidence type="ECO:0000256" key="8">
    <source>
        <dbReference type="ARBA" id="ARBA00022603"/>
    </source>
</evidence>
<name>A0A1G2HGF6_9BACT</name>
<evidence type="ECO:0000313" key="16">
    <source>
        <dbReference type="EMBL" id="OGZ61350.1"/>
    </source>
</evidence>
<evidence type="ECO:0000256" key="14">
    <source>
        <dbReference type="ARBA" id="ARBA00047783"/>
    </source>
</evidence>
<gene>
    <name evidence="16" type="ORF">A3F94_02140</name>
</gene>